<reference evidence="1 3" key="2">
    <citation type="journal article" date="2013" name="Nature">
        <title>Insights into bilaterian evolution from three spiralian genomes.</title>
        <authorList>
            <person name="Simakov O."/>
            <person name="Marletaz F."/>
            <person name="Cho S.J."/>
            <person name="Edsinger-Gonzales E."/>
            <person name="Havlak P."/>
            <person name="Hellsten U."/>
            <person name="Kuo D.H."/>
            <person name="Larsson T."/>
            <person name="Lv J."/>
            <person name="Arendt D."/>
            <person name="Savage R."/>
            <person name="Osoegawa K."/>
            <person name="de Jong P."/>
            <person name="Grimwood J."/>
            <person name="Chapman J.A."/>
            <person name="Shapiro H."/>
            <person name="Aerts A."/>
            <person name="Otillar R.P."/>
            <person name="Terry A.Y."/>
            <person name="Boore J.L."/>
            <person name="Grigoriev I.V."/>
            <person name="Lindberg D.R."/>
            <person name="Seaver E.C."/>
            <person name="Weisblat D.A."/>
            <person name="Putnam N.H."/>
            <person name="Rokhsar D.S."/>
        </authorList>
    </citation>
    <scope>NUCLEOTIDE SEQUENCE</scope>
    <source>
        <strain evidence="1 3">I ESC-2004</strain>
    </source>
</reference>
<accession>R7VHN7</accession>
<evidence type="ECO:0000313" key="3">
    <source>
        <dbReference type="Proteomes" id="UP000014760"/>
    </source>
</evidence>
<dbReference type="AlphaFoldDB" id="R7VHN7"/>
<proteinExistence type="predicted"/>
<reference evidence="2" key="3">
    <citation type="submission" date="2015-06" db="UniProtKB">
        <authorList>
            <consortium name="EnsemblMetazoa"/>
        </authorList>
    </citation>
    <scope>IDENTIFICATION</scope>
</reference>
<name>R7VHN7_CAPTE</name>
<dbReference type="EMBL" id="AMQN01018125">
    <property type="status" value="NOT_ANNOTATED_CDS"/>
    <property type="molecule type" value="Genomic_DNA"/>
</dbReference>
<dbReference type="Proteomes" id="UP000014760">
    <property type="component" value="Unassembled WGS sequence"/>
</dbReference>
<evidence type="ECO:0000313" key="2">
    <source>
        <dbReference type="EnsemblMetazoa" id="CapteP211744"/>
    </source>
</evidence>
<gene>
    <name evidence="1" type="ORF">CAPTEDRAFT_211744</name>
</gene>
<sequence length="191" mass="20482">MDVVSDIYVMLREGKFSVGVMASRVAESINDGASFVILDTRNKVLPGRLRGDSQRVSSLPSAAAAISADLAVVEERVRSLVESTALTAVVLLLPPNQARPLVGALSCAISKAKWRGSLNCVPSDFCLDHSAQTLAGGKLSVGTGVFRFIAISWFGTLLPGKALRHVIMCEIKACTIVQCTIKAMMKKLYDW</sequence>
<protein>
    <submittedName>
        <fullName evidence="1 2">Uncharacterized protein</fullName>
    </submittedName>
</protein>
<keyword evidence="3" id="KW-1185">Reference proteome</keyword>
<evidence type="ECO:0000313" key="1">
    <source>
        <dbReference type="EMBL" id="ELU15180.1"/>
    </source>
</evidence>
<dbReference type="EMBL" id="KB293934">
    <property type="protein sequence ID" value="ELU15180.1"/>
    <property type="molecule type" value="Genomic_DNA"/>
</dbReference>
<dbReference type="HOGENOM" id="CLU_1422696_0_0_1"/>
<organism evidence="1">
    <name type="scientific">Capitella teleta</name>
    <name type="common">Polychaete worm</name>
    <dbReference type="NCBI Taxonomy" id="283909"/>
    <lineage>
        <taxon>Eukaryota</taxon>
        <taxon>Metazoa</taxon>
        <taxon>Spiralia</taxon>
        <taxon>Lophotrochozoa</taxon>
        <taxon>Annelida</taxon>
        <taxon>Polychaeta</taxon>
        <taxon>Sedentaria</taxon>
        <taxon>Scolecida</taxon>
        <taxon>Capitellidae</taxon>
        <taxon>Capitella</taxon>
    </lineage>
</organism>
<dbReference type="EnsemblMetazoa" id="CapteT211744">
    <property type="protein sequence ID" value="CapteP211744"/>
    <property type="gene ID" value="CapteG211744"/>
</dbReference>
<reference evidence="3" key="1">
    <citation type="submission" date="2012-12" db="EMBL/GenBank/DDBJ databases">
        <authorList>
            <person name="Hellsten U."/>
            <person name="Grimwood J."/>
            <person name="Chapman J.A."/>
            <person name="Shapiro H."/>
            <person name="Aerts A."/>
            <person name="Otillar R.P."/>
            <person name="Terry A.Y."/>
            <person name="Boore J.L."/>
            <person name="Simakov O."/>
            <person name="Marletaz F."/>
            <person name="Cho S.-J."/>
            <person name="Edsinger-Gonzales E."/>
            <person name="Havlak P."/>
            <person name="Kuo D.-H."/>
            <person name="Larsson T."/>
            <person name="Lv J."/>
            <person name="Arendt D."/>
            <person name="Savage R."/>
            <person name="Osoegawa K."/>
            <person name="de Jong P."/>
            <person name="Lindberg D.R."/>
            <person name="Seaver E.C."/>
            <person name="Weisblat D.A."/>
            <person name="Putnam N.H."/>
            <person name="Grigoriev I.V."/>
            <person name="Rokhsar D.S."/>
        </authorList>
    </citation>
    <scope>NUCLEOTIDE SEQUENCE</scope>
    <source>
        <strain evidence="3">I ESC-2004</strain>
    </source>
</reference>